<name>A0A640SIY1_9ACTN</name>
<dbReference type="EMBL" id="BLIN01000005">
    <property type="protein sequence ID" value="GFE11543.1"/>
    <property type="molecule type" value="Genomic_DNA"/>
</dbReference>
<comment type="caution">
    <text evidence="2">The sequence shown here is derived from an EMBL/GenBank/DDBJ whole genome shotgun (WGS) entry which is preliminary data.</text>
</comment>
<protein>
    <submittedName>
        <fullName evidence="2">Uncharacterized protein</fullName>
    </submittedName>
</protein>
<accession>A0A640SIY1</accession>
<evidence type="ECO:0000313" key="2">
    <source>
        <dbReference type="EMBL" id="GFE11543.1"/>
    </source>
</evidence>
<gene>
    <name evidence="2" type="ORF">Scani_78110</name>
</gene>
<evidence type="ECO:0000313" key="3">
    <source>
        <dbReference type="Proteomes" id="UP000435837"/>
    </source>
</evidence>
<reference evidence="2 3" key="1">
    <citation type="submission" date="2019-12" db="EMBL/GenBank/DDBJ databases">
        <title>Whole genome shotgun sequence of Streptomyces caniferus NBRC 15389.</title>
        <authorList>
            <person name="Ichikawa N."/>
            <person name="Kimura A."/>
            <person name="Kitahashi Y."/>
            <person name="Komaki H."/>
            <person name="Tamura T."/>
        </authorList>
    </citation>
    <scope>NUCLEOTIDE SEQUENCE [LARGE SCALE GENOMIC DNA]</scope>
    <source>
        <strain evidence="2 3">NBRC 15389</strain>
    </source>
</reference>
<evidence type="ECO:0000256" key="1">
    <source>
        <dbReference type="SAM" id="MobiDB-lite"/>
    </source>
</evidence>
<organism evidence="2 3">
    <name type="scientific">Streptomyces caniferus</name>
    <dbReference type="NCBI Taxonomy" id="285557"/>
    <lineage>
        <taxon>Bacteria</taxon>
        <taxon>Bacillati</taxon>
        <taxon>Actinomycetota</taxon>
        <taxon>Actinomycetes</taxon>
        <taxon>Kitasatosporales</taxon>
        <taxon>Streptomycetaceae</taxon>
        <taxon>Streptomyces</taxon>
    </lineage>
</organism>
<proteinExistence type="predicted"/>
<feature type="region of interest" description="Disordered" evidence="1">
    <location>
        <begin position="45"/>
        <end position="65"/>
    </location>
</feature>
<sequence length="65" mass="7316">MHRVWPPTDGDLRDSRRGAKVPEMFDAATLPVKELRRRIWLLGSDLRPGAGQRPAPPLGTFREAP</sequence>
<dbReference type="AlphaFoldDB" id="A0A640SIY1"/>
<dbReference type="Proteomes" id="UP000435837">
    <property type="component" value="Unassembled WGS sequence"/>
</dbReference>